<dbReference type="InterPro" id="IPR036397">
    <property type="entry name" value="RNaseH_sf"/>
</dbReference>
<protein>
    <submittedName>
        <fullName evidence="1">Uncharacterized protein</fullName>
    </submittedName>
</protein>
<feature type="non-terminal residue" evidence="1">
    <location>
        <position position="1"/>
    </location>
</feature>
<sequence>IIEHTIKKYKFQFTKYKKSETSFFLLKKYFLKVYATIDEKKIIFYLSILKKINVSICKNNKQKFRKAVVRKKFSKMIGRGIFPNETKINRFGSDRKEYIWRRPNEIIYDCTTKPTLKGSGGSMMIWGCIEAKGVGDAAKITGTVNSELYKEIRADEIWNSSQYSLEEKYQEDFSKTMHIVTSQIQLWNFWRIIK</sequence>
<dbReference type="GO" id="GO:0003676">
    <property type="term" value="F:nucleic acid binding"/>
    <property type="evidence" value="ECO:0007669"/>
    <property type="project" value="InterPro"/>
</dbReference>
<proteinExistence type="predicted"/>
<gene>
    <name evidence="1" type="ORF">RFI_01112</name>
</gene>
<dbReference type="Proteomes" id="UP000023152">
    <property type="component" value="Unassembled WGS sequence"/>
</dbReference>
<organism evidence="1 2">
    <name type="scientific">Reticulomyxa filosa</name>
    <dbReference type="NCBI Taxonomy" id="46433"/>
    <lineage>
        <taxon>Eukaryota</taxon>
        <taxon>Sar</taxon>
        <taxon>Rhizaria</taxon>
        <taxon>Retaria</taxon>
        <taxon>Foraminifera</taxon>
        <taxon>Monothalamids</taxon>
        <taxon>Reticulomyxidae</taxon>
        <taxon>Reticulomyxa</taxon>
    </lineage>
</organism>
<evidence type="ECO:0000313" key="1">
    <source>
        <dbReference type="EMBL" id="ETO35951.1"/>
    </source>
</evidence>
<name>X6PCN3_RETFI</name>
<comment type="caution">
    <text evidence="1">The sequence shown here is derived from an EMBL/GenBank/DDBJ whole genome shotgun (WGS) entry which is preliminary data.</text>
</comment>
<accession>X6PCN3</accession>
<dbReference type="OrthoDB" id="4843387at2759"/>
<reference evidence="1 2" key="1">
    <citation type="journal article" date="2013" name="Curr. Biol.">
        <title>The Genome of the Foraminiferan Reticulomyxa filosa.</title>
        <authorList>
            <person name="Glockner G."/>
            <person name="Hulsmann N."/>
            <person name="Schleicher M."/>
            <person name="Noegel A.A."/>
            <person name="Eichinger L."/>
            <person name="Gallinger C."/>
            <person name="Pawlowski J."/>
            <person name="Sierra R."/>
            <person name="Euteneuer U."/>
            <person name="Pillet L."/>
            <person name="Moustafa A."/>
            <person name="Platzer M."/>
            <person name="Groth M."/>
            <person name="Szafranski K."/>
            <person name="Schliwa M."/>
        </authorList>
    </citation>
    <scope>NUCLEOTIDE SEQUENCE [LARGE SCALE GENOMIC DNA]</scope>
</reference>
<keyword evidence="2" id="KW-1185">Reference proteome</keyword>
<evidence type="ECO:0000313" key="2">
    <source>
        <dbReference type="Proteomes" id="UP000023152"/>
    </source>
</evidence>
<dbReference type="Gene3D" id="3.30.420.10">
    <property type="entry name" value="Ribonuclease H-like superfamily/Ribonuclease H"/>
    <property type="match status" value="1"/>
</dbReference>
<dbReference type="AlphaFoldDB" id="X6PCN3"/>
<dbReference type="EMBL" id="ASPP01001154">
    <property type="protein sequence ID" value="ETO35951.1"/>
    <property type="molecule type" value="Genomic_DNA"/>
</dbReference>